<evidence type="ECO:0000259" key="5">
    <source>
        <dbReference type="Pfam" id="PF00460"/>
    </source>
</evidence>
<dbReference type="GO" id="GO:0071978">
    <property type="term" value="P:bacterial-type flagellum-dependent swarming motility"/>
    <property type="evidence" value="ECO:0007669"/>
    <property type="project" value="TreeGrafter"/>
</dbReference>
<dbReference type="Pfam" id="PF06429">
    <property type="entry name" value="Flg_bbr_C"/>
    <property type="match status" value="1"/>
</dbReference>
<accession>A0A3N7HWA4</accession>
<organism evidence="8 9">
    <name type="scientific">Piscinibacter terrae</name>
    <dbReference type="NCBI Taxonomy" id="2496871"/>
    <lineage>
        <taxon>Bacteria</taxon>
        <taxon>Pseudomonadati</taxon>
        <taxon>Pseudomonadota</taxon>
        <taxon>Betaproteobacteria</taxon>
        <taxon>Burkholderiales</taxon>
        <taxon>Sphaerotilaceae</taxon>
        <taxon>Piscinibacter</taxon>
    </lineage>
</organism>
<dbReference type="InterPro" id="IPR037058">
    <property type="entry name" value="Falgellar_hook_FlgE_sf"/>
</dbReference>
<evidence type="ECO:0000259" key="6">
    <source>
        <dbReference type="Pfam" id="PF06429"/>
    </source>
</evidence>
<name>A0A3N7HWA4_9BURK</name>
<dbReference type="Pfam" id="PF22692">
    <property type="entry name" value="LlgE_F_G_D1"/>
    <property type="match status" value="1"/>
</dbReference>
<dbReference type="NCBIfam" id="TIGR03506">
    <property type="entry name" value="FlgEFG_subfam"/>
    <property type="match status" value="1"/>
</dbReference>
<dbReference type="RefSeq" id="WP_124539362.1">
    <property type="nucleotide sequence ID" value="NZ_QUSW01000001.1"/>
</dbReference>
<feature type="domain" description="Flagellar basal-body/hook protein C-terminal" evidence="6">
    <location>
        <begin position="350"/>
        <end position="390"/>
    </location>
</feature>
<evidence type="ECO:0000259" key="7">
    <source>
        <dbReference type="Pfam" id="PF22692"/>
    </source>
</evidence>
<protein>
    <recommendedName>
        <fullName evidence="4">Flagellar hook protein FlgE</fullName>
    </recommendedName>
</protein>
<evidence type="ECO:0000313" key="9">
    <source>
        <dbReference type="Proteomes" id="UP000267464"/>
    </source>
</evidence>
<keyword evidence="8" id="KW-0966">Cell projection</keyword>
<keyword evidence="9" id="KW-1185">Reference proteome</keyword>
<comment type="function">
    <text evidence="4">A flexible structure which links the flagellar filament to the drive apparatus in the basal body.</text>
</comment>
<dbReference type="PROSITE" id="PS00588">
    <property type="entry name" value="FLAGELLA_BB_ROD"/>
    <property type="match status" value="1"/>
</dbReference>
<dbReference type="Pfam" id="PF00460">
    <property type="entry name" value="Flg_bb_rod"/>
    <property type="match status" value="1"/>
</dbReference>
<comment type="subcellular location">
    <subcellularLocation>
        <location evidence="1 4">Bacterial flagellum basal body</location>
    </subcellularLocation>
</comment>
<dbReference type="InterPro" id="IPR010930">
    <property type="entry name" value="Flg_bb/hook_C_dom"/>
</dbReference>
<reference evidence="8 9" key="2">
    <citation type="submission" date="2018-12" db="EMBL/GenBank/DDBJ databases">
        <title>Rhizobacter gummiphilus sp. nov., a rubber-degrading bacterium isolated from the soil of a botanical garden in Japan.</title>
        <authorList>
            <person name="Shunsuke S.S."/>
        </authorList>
    </citation>
    <scope>NUCLEOTIDE SEQUENCE [LARGE SCALE GENOMIC DNA]</scope>
    <source>
        <strain evidence="8 9">S-16</strain>
    </source>
</reference>
<evidence type="ECO:0000256" key="4">
    <source>
        <dbReference type="RuleBase" id="RU362116"/>
    </source>
</evidence>
<dbReference type="GO" id="GO:0009424">
    <property type="term" value="C:bacterial-type flagellum hook"/>
    <property type="evidence" value="ECO:0007669"/>
    <property type="project" value="TreeGrafter"/>
</dbReference>
<dbReference type="InterPro" id="IPR037925">
    <property type="entry name" value="FlgE/F/G-like"/>
</dbReference>
<evidence type="ECO:0000256" key="3">
    <source>
        <dbReference type="ARBA" id="ARBA00023143"/>
    </source>
</evidence>
<gene>
    <name evidence="8" type="ORF">DZC73_06645</name>
</gene>
<dbReference type="PANTHER" id="PTHR30435">
    <property type="entry name" value="FLAGELLAR PROTEIN"/>
    <property type="match status" value="1"/>
</dbReference>
<dbReference type="OrthoDB" id="8578401at2"/>
<feature type="domain" description="Flagellar basal body rod protein N-terminal" evidence="5">
    <location>
        <begin position="5"/>
        <end position="35"/>
    </location>
</feature>
<keyword evidence="8" id="KW-0282">Flagellum</keyword>
<dbReference type="Proteomes" id="UP000267464">
    <property type="component" value="Unassembled WGS sequence"/>
</dbReference>
<dbReference type="PANTHER" id="PTHR30435:SF1">
    <property type="entry name" value="FLAGELLAR HOOK PROTEIN FLGE"/>
    <property type="match status" value="1"/>
</dbReference>
<comment type="caution">
    <text evidence="8">The sequence shown here is derived from an EMBL/GenBank/DDBJ whole genome shotgun (WGS) entry which is preliminary data.</text>
</comment>
<evidence type="ECO:0000256" key="1">
    <source>
        <dbReference type="ARBA" id="ARBA00004117"/>
    </source>
</evidence>
<dbReference type="AlphaFoldDB" id="A0A3N7HWA4"/>
<feature type="domain" description="Flagellar hook protein FlgE/F/G-like D1" evidence="7">
    <location>
        <begin position="92"/>
        <end position="128"/>
    </location>
</feature>
<dbReference type="InterPro" id="IPR020013">
    <property type="entry name" value="Flagellar_FlgE/F/G"/>
</dbReference>
<dbReference type="Gene3D" id="2.60.98.20">
    <property type="entry name" value="Flagellar hook protein FlgE"/>
    <property type="match status" value="1"/>
</dbReference>
<evidence type="ECO:0000256" key="2">
    <source>
        <dbReference type="ARBA" id="ARBA00009677"/>
    </source>
</evidence>
<dbReference type="GO" id="GO:0005829">
    <property type="term" value="C:cytosol"/>
    <property type="evidence" value="ECO:0007669"/>
    <property type="project" value="TreeGrafter"/>
</dbReference>
<dbReference type="SUPFAM" id="SSF117143">
    <property type="entry name" value="Flagellar hook protein flgE"/>
    <property type="match status" value="1"/>
</dbReference>
<comment type="similarity">
    <text evidence="2 4">Belongs to the flagella basal body rod proteins family.</text>
</comment>
<dbReference type="InterPro" id="IPR019776">
    <property type="entry name" value="Flagellar_basal_body_rod_CS"/>
</dbReference>
<dbReference type="EMBL" id="QUSW01000001">
    <property type="protein sequence ID" value="RQP26670.1"/>
    <property type="molecule type" value="Genomic_DNA"/>
</dbReference>
<keyword evidence="8" id="KW-0969">Cilium</keyword>
<proteinExistence type="inferred from homology"/>
<reference evidence="8 9" key="1">
    <citation type="submission" date="2018-08" db="EMBL/GenBank/DDBJ databases">
        <authorList>
            <person name="Khan S.A."/>
            <person name="Jeon C.O."/>
            <person name="Chun B.H."/>
            <person name="Jeong S.E."/>
        </authorList>
    </citation>
    <scope>NUCLEOTIDE SEQUENCE [LARGE SCALE GENOMIC DNA]</scope>
    <source>
        <strain evidence="8 9">S-16</strain>
    </source>
</reference>
<keyword evidence="3 4" id="KW-0975">Bacterial flagellum</keyword>
<dbReference type="GO" id="GO:0009425">
    <property type="term" value="C:bacterial-type flagellum basal body"/>
    <property type="evidence" value="ECO:0007669"/>
    <property type="project" value="UniProtKB-SubCell"/>
</dbReference>
<sequence>MLDSLYVGMTGLEGYSKGLRVISNNVANLNTPGFKGSQQQFSDLFYQGGSGGSASSNGGFPQYGTGLNALATTLNLKAGETRQTGGALDVSVTGDGFFVLKDKDSGDVRYTRAGQMQFDKDGFLTGQDTSQHVMGFADSGALVDISLTGLRANAAKATANVVLQGNLSSTLTTSTLDNVKVIDGAGAEHLLKLVFKRTTAADKDWSVDVIDGTTTLTTGSVSFADGKVVAGKDSVAFSFTPTGAAAMSVTVKLGADVTSFASGSSSSLAVASQDGIAPGTLTNATFDVDGKLKLTYSNGQTVDGPQLALARFDSSEAIESAGGNQFIARDASLARLGRANAGGLGKITAGQLELSNVDLSVEFSDLIVMQRGYQAASRIVSTADEMLKELFDMKGHG</sequence>
<dbReference type="InterPro" id="IPR001444">
    <property type="entry name" value="Flag_bb_rod_N"/>
</dbReference>
<evidence type="ECO:0000313" key="8">
    <source>
        <dbReference type="EMBL" id="RQP26670.1"/>
    </source>
</evidence>
<dbReference type="InterPro" id="IPR053967">
    <property type="entry name" value="LlgE_F_G-like_D1"/>
</dbReference>